<protein>
    <submittedName>
        <fullName evidence="1">Phage tail tape measure protein, lambda family</fullName>
    </submittedName>
</protein>
<proteinExistence type="predicted"/>
<accession>A0A0P1FFC8</accession>
<gene>
    <name evidence="1" type="ORF">SHM7688_02916</name>
</gene>
<name>A0A0P1FFC8_9RHOB</name>
<dbReference type="AlphaFoldDB" id="A0A0P1FFC8"/>
<evidence type="ECO:0000313" key="1">
    <source>
        <dbReference type="EMBL" id="CUH53462.1"/>
    </source>
</evidence>
<organism evidence="1 2">
    <name type="scientific">Shimia marina</name>
    <dbReference type="NCBI Taxonomy" id="321267"/>
    <lineage>
        <taxon>Bacteria</taxon>
        <taxon>Pseudomonadati</taxon>
        <taxon>Pseudomonadota</taxon>
        <taxon>Alphaproteobacteria</taxon>
        <taxon>Rhodobacterales</taxon>
        <taxon>Roseobacteraceae</taxon>
    </lineage>
</organism>
<reference evidence="1 2" key="1">
    <citation type="submission" date="2015-09" db="EMBL/GenBank/DDBJ databases">
        <authorList>
            <consortium name="Swine Surveillance"/>
        </authorList>
    </citation>
    <scope>NUCLEOTIDE SEQUENCE [LARGE SCALE GENOMIC DNA]</scope>
    <source>
        <strain evidence="1 2">CECT 7688</strain>
    </source>
</reference>
<evidence type="ECO:0000313" key="2">
    <source>
        <dbReference type="Proteomes" id="UP000054823"/>
    </source>
</evidence>
<dbReference type="STRING" id="321267.SHM7688_02916"/>
<dbReference type="Proteomes" id="UP000054823">
    <property type="component" value="Unassembled WGS sequence"/>
</dbReference>
<sequence>MDDLEDFEGQVEALEGSLGQATAMVAGFDGELRRMQQALGATGQDMATLEKGIGRGLRKAFDGLAFDGMKLSDALQTLAQSMIDAAYRAAITPVVDQIGEAVSGGIGGLIADVLPFAQGAGFAQGRVMPFAQGGVVSGPVSFPMRGGRGLMGEAGPEAILPLSRGADGKLGVRDTGGGGGPVRVVMNISTPDVAGFQRSQGQVATQMSRALSRAQRNR</sequence>
<keyword evidence="2" id="KW-1185">Reference proteome</keyword>
<dbReference type="EMBL" id="CYPW01000027">
    <property type="protein sequence ID" value="CUH53462.1"/>
    <property type="molecule type" value="Genomic_DNA"/>
</dbReference>